<feature type="domain" description="Zn(2)-C6 fungal-type" evidence="9">
    <location>
        <begin position="53"/>
        <end position="82"/>
    </location>
</feature>
<dbReference type="PANTHER" id="PTHR31313">
    <property type="entry name" value="TY1 ENHANCER ACTIVATOR"/>
    <property type="match status" value="1"/>
</dbReference>
<dbReference type="GO" id="GO:0003677">
    <property type="term" value="F:DNA binding"/>
    <property type="evidence" value="ECO:0007669"/>
    <property type="project" value="UniProtKB-KW"/>
</dbReference>
<evidence type="ECO:0000256" key="3">
    <source>
        <dbReference type="ARBA" id="ARBA00022833"/>
    </source>
</evidence>
<name>A0AA38Y5Z1_9EURO</name>
<dbReference type="SUPFAM" id="SSF57701">
    <property type="entry name" value="Zn2/Cys6 DNA-binding domain"/>
    <property type="match status" value="1"/>
</dbReference>
<dbReference type="InterPro" id="IPR001138">
    <property type="entry name" value="Zn2Cys6_DnaBD"/>
</dbReference>
<keyword evidence="3" id="KW-0862">Zinc</keyword>
<dbReference type="Pfam" id="PF00172">
    <property type="entry name" value="Zn_clus"/>
    <property type="match status" value="1"/>
</dbReference>
<dbReference type="PROSITE" id="PS00463">
    <property type="entry name" value="ZN2_CY6_FUNGAL_1"/>
    <property type="match status" value="1"/>
</dbReference>
<feature type="region of interest" description="Disordered" evidence="8">
    <location>
        <begin position="1"/>
        <end position="45"/>
    </location>
</feature>
<keyword evidence="5" id="KW-0238">DNA-binding</keyword>
<dbReference type="InterPro" id="IPR051615">
    <property type="entry name" value="Transcr_Regulatory_Elem"/>
</dbReference>
<evidence type="ECO:0000256" key="2">
    <source>
        <dbReference type="ARBA" id="ARBA00022723"/>
    </source>
</evidence>
<sequence length="267" mass="29359">MFFIVPDCKKPNGGDSSTAPGSSSSPSESQKRQRTLPEEDEVAGYYPRRNQKACDRCRLKKARCSGGKICEKCKRDGVICTTNRESKRDPTTKPPNAEYVHLVESQRDALLSALRTIYEKDASKDSAILSDVLKDLGIGVEDLKRLPRKTSSSEEQVDFNDIDLQRNAAEIQALLTEWNIPITQPPMSTEFAISTPIQSTQPLQMNNDCMPLVMDFQNFAPAASTGPAVGQMDAIALPASTNEFDDWLVTDKFGDNWSLPGSGPPKG</sequence>
<evidence type="ECO:0000256" key="5">
    <source>
        <dbReference type="ARBA" id="ARBA00023125"/>
    </source>
</evidence>
<dbReference type="EMBL" id="JAPDRN010000028">
    <property type="protein sequence ID" value="KAJ9636580.1"/>
    <property type="molecule type" value="Genomic_DNA"/>
</dbReference>
<organism evidence="10 11">
    <name type="scientific">Knufia peltigerae</name>
    <dbReference type="NCBI Taxonomy" id="1002370"/>
    <lineage>
        <taxon>Eukaryota</taxon>
        <taxon>Fungi</taxon>
        <taxon>Dikarya</taxon>
        <taxon>Ascomycota</taxon>
        <taxon>Pezizomycotina</taxon>
        <taxon>Eurotiomycetes</taxon>
        <taxon>Chaetothyriomycetidae</taxon>
        <taxon>Chaetothyriales</taxon>
        <taxon>Trichomeriaceae</taxon>
        <taxon>Knufia</taxon>
    </lineage>
</organism>
<evidence type="ECO:0000256" key="6">
    <source>
        <dbReference type="ARBA" id="ARBA00023163"/>
    </source>
</evidence>
<comment type="caution">
    <text evidence="10">The sequence shown here is derived from an EMBL/GenBank/DDBJ whole genome shotgun (WGS) entry which is preliminary data.</text>
</comment>
<keyword evidence="2" id="KW-0479">Metal-binding</keyword>
<accession>A0AA38Y5Z1</accession>
<reference evidence="10" key="1">
    <citation type="submission" date="2022-10" db="EMBL/GenBank/DDBJ databases">
        <title>Culturing micro-colonial fungi from biological soil crusts in the Mojave desert and describing Neophaeococcomyces mojavensis, and introducing the new genera and species Taxawa tesnikishii.</title>
        <authorList>
            <person name="Kurbessoian T."/>
            <person name="Stajich J.E."/>
        </authorList>
    </citation>
    <scope>NUCLEOTIDE SEQUENCE</scope>
    <source>
        <strain evidence="10">TK_35</strain>
    </source>
</reference>
<dbReference type="InterPro" id="IPR036864">
    <property type="entry name" value="Zn2-C6_fun-type_DNA-bd_sf"/>
</dbReference>
<dbReference type="Gene3D" id="4.10.240.10">
    <property type="entry name" value="Zn(2)-C6 fungal-type DNA-binding domain"/>
    <property type="match status" value="1"/>
</dbReference>
<dbReference type="GO" id="GO:0008270">
    <property type="term" value="F:zinc ion binding"/>
    <property type="evidence" value="ECO:0007669"/>
    <property type="project" value="InterPro"/>
</dbReference>
<evidence type="ECO:0000313" key="10">
    <source>
        <dbReference type="EMBL" id="KAJ9636580.1"/>
    </source>
</evidence>
<gene>
    <name evidence="10" type="ORF">H2204_005180</name>
</gene>
<evidence type="ECO:0000256" key="1">
    <source>
        <dbReference type="ARBA" id="ARBA00004123"/>
    </source>
</evidence>
<evidence type="ECO:0000256" key="7">
    <source>
        <dbReference type="ARBA" id="ARBA00023242"/>
    </source>
</evidence>
<dbReference type="AlphaFoldDB" id="A0AA38Y5Z1"/>
<evidence type="ECO:0000259" key="9">
    <source>
        <dbReference type="PROSITE" id="PS50048"/>
    </source>
</evidence>
<evidence type="ECO:0000313" key="11">
    <source>
        <dbReference type="Proteomes" id="UP001172681"/>
    </source>
</evidence>
<keyword evidence="7" id="KW-0539">Nucleus</keyword>
<feature type="compositionally biased region" description="Low complexity" evidence="8">
    <location>
        <begin position="16"/>
        <end position="28"/>
    </location>
</feature>
<dbReference type="SMART" id="SM00066">
    <property type="entry name" value="GAL4"/>
    <property type="match status" value="1"/>
</dbReference>
<dbReference type="GO" id="GO:0005634">
    <property type="term" value="C:nucleus"/>
    <property type="evidence" value="ECO:0007669"/>
    <property type="project" value="UniProtKB-SubCell"/>
</dbReference>
<evidence type="ECO:0000256" key="4">
    <source>
        <dbReference type="ARBA" id="ARBA00023015"/>
    </source>
</evidence>
<keyword evidence="11" id="KW-1185">Reference proteome</keyword>
<dbReference type="Proteomes" id="UP001172681">
    <property type="component" value="Unassembled WGS sequence"/>
</dbReference>
<proteinExistence type="predicted"/>
<protein>
    <recommendedName>
        <fullName evidence="9">Zn(2)-C6 fungal-type domain-containing protein</fullName>
    </recommendedName>
</protein>
<dbReference type="PROSITE" id="PS50048">
    <property type="entry name" value="ZN2_CY6_FUNGAL_2"/>
    <property type="match status" value="1"/>
</dbReference>
<keyword evidence="4" id="KW-0805">Transcription regulation</keyword>
<dbReference type="CDD" id="cd00067">
    <property type="entry name" value="GAL4"/>
    <property type="match status" value="1"/>
</dbReference>
<comment type="subcellular location">
    <subcellularLocation>
        <location evidence="1">Nucleus</location>
    </subcellularLocation>
</comment>
<dbReference type="GO" id="GO:0000981">
    <property type="term" value="F:DNA-binding transcription factor activity, RNA polymerase II-specific"/>
    <property type="evidence" value="ECO:0007669"/>
    <property type="project" value="InterPro"/>
</dbReference>
<evidence type="ECO:0000256" key="8">
    <source>
        <dbReference type="SAM" id="MobiDB-lite"/>
    </source>
</evidence>
<dbReference type="PANTHER" id="PTHR31313:SF81">
    <property type="entry name" value="TY1 ENHANCER ACTIVATOR"/>
    <property type="match status" value="1"/>
</dbReference>
<keyword evidence="6" id="KW-0804">Transcription</keyword>